<name>A0A437MJ13_9PROT</name>
<dbReference type="EMBL" id="SACL01000002">
    <property type="protein sequence ID" value="RVT97657.1"/>
    <property type="molecule type" value="Genomic_DNA"/>
</dbReference>
<proteinExistence type="predicted"/>
<protein>
    <submittedName>
        <fullName evidence="1">Uncharacterized protein</fullName>
    </submittedName>
</protein>
<gene>
    <name evidence="1" type="ORF">EOD42_07520</name>
</gene>
<dbReference type="AlphaFoldDB" id="A0A437MJ13"/>
<dbReference type="Proteomes" id="UP000282957">
    <property type="component" value="Unassembled WGS sequence"/>
</dbReference>
<dbReference type="RefSeq" id="WP_127786885.1">
    <property type="nucleotide sequence ID" value="NZ_SACL01000002.1"/>
</dbReference>
<evidence type="ECO:0000313" key="1">
    <source>
        <dbReference type="EMBL" id="RVT97657.1"/>
    </source>
</evidence>
<accession>A0A437MJ13</accession>
<keyword evidence="2" id="KW-1185">Reference proteome</keyword>
<reference evidence="1 2" key="1">
    <citation type="submission" date="2019-01" db="EMBL/GenBank/DDBJ databases">
        <authorList>
            <person name="Chen W.-M."/>
        </authorList>
    </citation>
    <scope>NUCLEOTIDE SEQUENCE [LARGE SCALE GENOMIC DNA]</scope>
    <source>
        <strain evidence="1 2">CCP-6</strain>
    </source>
</reference>
<comment type="caution">
    <text evidence="1">The sequence shown here is derived from an EMBL/GenBank/DDBJ whole genome shotgun (WGS) entry which is preliminary data.</text>
</comment>
<evidence type="ECO:0000313" key="2">
    <source>
        <dbReference type="Proteomes" id="UP000282957"/>
    </source>
</evidence>
<organism evidence="1 2">
    <name type="scientific">Rhodovarius crocodyli</name>
    <dbReference type="NCBI Taxonomy" id="1979269"/>
    <lineage>
        <taxon>Bacteria</taxon>
        <taxon>Pseudomonadati</taxon>
        <taxon>Pseudomonadota</taxon>
        <taxon>Alphaproteobacteria</taxon>
        <taxon>Acetobacterales</taxon>
        <taxon>Roseomonadaceae</taxon>
        <taxon>Rhodovarius</taxon>
    </lineage>
</organism>
<sequence length="83" mass="8821">MPSPDITPKQLREAQARAAQAAEAAVRASVAGRESYGLSLERGLMAAIPELRFIINDAREIGLVAGRIVNKAMSAAYRAEGII</sequence>